<dbReference type="KEGG" id="vcn:VOLCADRAFT_119537"/>
<dbReference type="FunCoup" id="D8UDZ7">
    <property type="interactions" value="94"/>
</dbReference>
<accession>D8UDZ7</accession>
<keyword evidence="2" id="KW-1185">Reference proteome</keyword>
<dbReference type="EMBL" id="GL378387">
    <property type="protein sequence ID" value="EFJ42039.1"/>
    <property type="molecule type" value="Genomic_DNA"/>
</dbReference>
<dbReference type="GeneID" id="9622684"/>
<evidence type="ECO:0000313" key="1">
    <source>
        <dbReference type="EMBL" id="EFJ42039.1"/>
    </source>
</evidence>
<organism evidence="2">
    <name type="scientific">Volvox carteri f. nagariensis</name>
    <dbReference type="NCBI Taxonomy" id="3068"/>
    <lineage>
        <taxon>Eukaryota</taxon>
        <taxon>Viridiplantae</taxon>
        <taxon>Chlorophyta</taxon>
        <taxon>core chlorophytes</taxon>
        <taxon>Chlorophyceae</taxon>
        <taxon>CS clade</taxon>
        <taxon>Chlamydomonadales</taxon>
        <taxon>Volvocaceae</taxon>
        <taxon>Volvox</taxon>
    </lineage>
</organism>
<dbReference type="OrthoDB" id="565040at2759"/>
<dbReference type="AlphaFoldDB" id="D8UDZ7"/>
<dbReference type="RefSeq" id="XP_002956914.1">
    <property type="nucleotide sequence ID" value="XM_002956868.1"/>
</dbReference>
<gene>
    <name evidence="1" type="ORF">VOLCADRAFT_119537</name>
</gene>
<dbReference type="eggNOG" id="ENOG502QSZV">
    <property type="taxonomic scope" value="Eukaryota"/>
</dbReference>
<sequence length="261" mass="29040">MTPCRALPSMGMTAGLRLELTYENELDDEFTGLAGDDGLMTIAGFGSLLSERSARYTFPHLVNFRIGLVPGWRRVFSHTADVFFLRGIARPETSSHRRGVVVSLFEVPYTPANVAAFISREHEFRFVAVQPLELGTGQPLELGTGQPLELGTGQPIGRKAVVCAANTDSDYRALRCPPAEWSRRWSVHGCTSVWRTDVLPCRVYLRHCVLAARSLGEEAEENFLRATFLADRRTTVGEYLALHLDIMDELPPPELAERYSG</sequence>
<dbReference type="Proteomes" id="UP000001058">
    <property type="component" value="Unassembled WGS sequence"/>
</dbReference>
<evidence type="ECO:0000313" key="2">
    <source>
        <dbReference type="Proteomes" id="UP000001058"/>
    </source>
</evidence>
<reference evidence="1 2" key="1">
    <citation type="journal article" date="2010" name="Science">
        <title>Genomic analysis of organismal complexity in the multicellular green alga Volvox carteri.</title>
        <authorList>
            <person name="Prochnik S.E."/>
            <person name="Umen J."/>
            <person name="Nedelcu A.M."/>
            <person name="Hallmann A."/>
            <person name="Miller S.M."/>
            <person name="Nishii I."/>
            <person name="Ferris P."/>
            <person name="Kuo A."/>
            <person name="Mitros T."/>
            <person name="Fritz-Laylin L.K."/>
            <person name="Hellsten U."/>
            <person name="Chapman J."/>
            <person name="Simakov O."/>
            <person name="Rensing S.A."/>
            <person name="Terry A."/>
            <person name="Pangilinan J."/>
            <person name="Kapitonov V."/>
            <person name="Jurka J."/>
            <person name="Salamov A."/>
            <person name="Shapiro H."/>
            <person name="Schmutz J."/>
            <person name="Grimwood J."/>
            <person name="Lindquist E."/>
            <person name="Lucas S."/>
            <person name="Grigoriev I.V."/>
            <person name="Schmitt R."/>
            <person name="Kirk D."/>
            <person name="Rokhsar D.S."/>
        </authorList>
    </citation>
    <scope>NUCLEOTIDE SEQUENCE [LARGE SCALE GENOMIC DNA]</scope>
    <source>
        <strain evidence="2">f. Nagariensis / Eve</strain>
    </source>
</reference>
<name>D8UDZ7_VOLCA</name>
<proteinExistence type="predicted"/>
<dbReference type="InParanoid" id="D8UDZ7"/>
<dbReference type="PANTHER" id="PTHR35748:SF1">
    <property type="entry name" value="OS05G0358400 PROTEIN"/>
    <property type="match status" value="1"/>
</dbReference>
<protein>
    <submittedName>
        <fullName evidence="1">Uncharacterized protein</fullName>
    </submittedName>
</protein>
<dbReference type="PANTHER" id="PTHR35748">
    <property type="entry name" value="OS05G0358400 PROTEIN"/>
    <property type="match status" value="1"/>
</dbReference>